<gene>
    <name evidence="1" type="ORF">AVEN_259386_1</name>
</gene>
<comment type="caution">
    <text evidence="1">The sequence shown here is derived from an EMBL/GenBank/DDBJ whole genome shotgun (WGS) entry which is preliminary data.</text>
</comment>
<organism evidence="1 2">
    <name type="scientific">Araneus ventricosus</name>
    <name type="common">Orbweaver spider</name>
    <name type="synonym">Epeira ventricosa</name>
    <dbReference type="NCBI Taxonomy" id="182803"/>
    <lineage>
        <taxon>Eukaryota</taxon>
        <taxon>Metazoa</taxon>
        <taxon>Ecdysozoa</taxon>
        <taxon>Arthropoda</taxon>
        <taxon>Chelicerata</taxon>
        <taxon>Arachnida</taxon>
        <taxon>Araneae</taxon>
        <taxon>Araneomorphae</taxon>
        <taxon>Entelegynae</taxon>
        <taxon>Araneoidea</taxon>
        <taxon>Araneidae</taxon>
        <taxon>Araneus</taxon>
    </lineage>
</organism>
<accession>A0A4Y2DRN7</accession>
<proteinExistence type="predicted"/>
<keyword evidence="2" id="KW-1185">Reference proteome</keyword>
<dbReference type="Proteomes" id="UP000499080">
    <property type="component" value="Unassembled WGS sequence"/>
</dbReference>
<name>A0A4Y2DRN7_ARAVE</name>
<evidence type="ECO:0000313" key="1">
    <source>
        <dbReference type="EMBL" id="GBM19490.1"/>
    </source>
</evidence>
<evidence type="ECO:0000313" key="2">
    <source>
        <dbReference type="Proteomes" id="UP000499080"/>
    </source>
</evidence>
<dbReference type="AlphaFoldDB" id="A0A4Y2DRN7"/>
<dbReference type="EMBL" id="BGPR01000424">
    <property type="protein sequence ID" value="GBM19490.1"/>
    <property type="molecule type" value="Genomic_DNA"/>
</dbReference>
<sequence>MKDLVSAVVKLQDHLAQSIGSEMLYPDSFARLVHNGLVLHPAGTTLPAGCVWERRSTSLAAPVAETGETSWRIPHDENNPFESFPGLVEHHKDANVHPSVLAMSWSGIA</sequence>
<protein>
    <submittedName>
        <fullName evidence="1">Uncharacterized protein</fullName>
    </submittedName>
</protein>
<reference evidence="1 2" key="1">
    <citation type="journal article" date="2019" name="Sci. Rep.">
        <title>Orb-weaving spider Araneus ventricosus genome elucidates the spidroin gene catalogue.</title>
        <authorList>
            <person name="Kono N."/>
            <person name="Nakamura H."/>
            <person name="Ohtoshi R."/>
            <person name="Moran D.A.P."/>
            <person name="Shinohara A."/>
            <person name="Yoshida Y."/>
            <person name="Fujiwara M."/>
            <person name="Mori M."/>
            <person name="Tomita M."/>
            <person name="Arakawa K."/>
        </authorList>
    </citation>
    <scope>NUCLEOTIDE SEQUENCE [LARGE SCALE GENOMIC DNA]</scope>
</reference>